<feature type="domain" description="Xylose isomerase-like TIM barrel" evidence="1">
    <location>
        <begin position="66"/>
        <end position="312"/>
    </location>
</feature>
<evidence type="ECO:0000313" key="2">
    <source>
        <dbReference type="EMBL" id="MDI9860196.1"/>
    </source>
</evidence>
<protein>
    <submittedName>
        <fullName evidence="2">Sugar phosphate isomerase/epimerase family protein</fullName>
    </submittedName>
</protein>
<dbReference type="InterPro" id="IPR006311">
    <property type="entry name" value="TAT_signal"/>
</dbReference>
<evidence type="ECO:0000259" key="1">
    <source>
        <dbReference type="Pfam" id="PF01261"/>
    </source>
</evidence>
<evidence type="ECO:0000313" key="3">
    <source>
        <dbReference type="Proteomes" id="UP001236507"/>
    </source>
</evidence>
<proteinExistence type="predicted"/>
<keyword evidence="3" id="KW-1185">Reference proteome</keyword>
<dbReference type="Pfam" id="PF01261">
    <property type="entry name" value="AP_endonuc_2"/>
    <property type="match status" value="1"/>
</dbReference>
<dbReference type="EMBL" id="JASHIF010000010">
    <property type="protein sequence ID" value="MDI9860196.1"/>
    <property type="molecule type" value="Genomic_DNA"/>
</dbReference>
<dbReference type="RefSeq" id="WP_283344982.1">
    <property type="nucleotide sequence ID" value="NZ_JASHIF010000010.1"/>
</dbReference>
<gene>
    <name evidence="2" type="ORF">QM524_13335</name>
</gene>
<dbReference type="InterPro" id="IPR019546">
    <property type="entry name" value="TAT_signal_bac_arc"/>
</dbReference>
<dbReference type="PROSITE" id="PS51318">
    <property type="entry name" value="TAT"/>
    <property type="match status" value="1"/>
</dbReference>
<name>A0ABT6Y9H8_9BACT</name>
<dbReference type="Proteomes" id="UP001236507">
    <property type="component" value="Unassembled WGS sequence"/>
</dbReference>
<dbReference type="PANTHER" id="PTHR12110">
    <property type="entry name" value="HYDROXYPYRUVATE ISOMERASE"/>
    <property type="match status" value="1"/>
</dbReference>
<reference evidence="2 3" key="1">
    <citation type="submission" date="2023-05" db="EMBL/GenBank/DDBJ databases">
        <title>Novel species of genus Flectobacillus isolated from stream in China.</title>
        <authorList>
            <person name="Lu H."/>
        </authorList>
    </citation>
    <scope>NUCLEOTIDE SEQUENCE [LARGE SCALE GENOMIC DNA]</scope>
    <source>
        <strain evidence="2 3">KCTC 42575</strain>
    </source>
</reference>
<comment type="caution">
    <text evidence="2">The sequence shown here is derived from an EMBL/GenBank/DDBJ whole genome shotgun (WGS) entry which is preliminary data.</text>
</comment>
<keyword evidence="2" id="KW-0413">Isomerase</keyword>
<dbReference type="InterPro" id="IPR050312">
    <property type="entry name" value="IolE/XylAMocC-like"/>
</dbReference>
<sequence>MNSRRDFLKTFAATSGVMAFAPEMLAASEASKKLFFEISLAEWSLHKAIFGGQMTNLDFPVKARKDFGIGIVEYVNTCFKSSTKDFKENGKDSAYLKELLMRCNDNGVKNHLIMCDAEGDMGDSDEKKRLQTVDNHKKWVEAAKFLGCKTIRVNAGGKGSAEEVAKNAADGLAKLSEFAATMNINVIVENHGGYSSNGEWLTGVMKAVNMKNCGTLPDFGNFCIKRDATNWRTCVEEYDRYKGVKELMPFAKGVSAKTNVFDADGNERVMDYVRLMKIVKDAGFKGIVGIEFEGEELSEDEGIKATLKLLQKVGGILS</sequence>
<dbReference type="PANTHER" id="PTHR12110:SF53">
    <property type="entry name" value="BLR5974 PROTEIN"/>
    <property type="match status" value="1"/>
</dbReference>
<dbReference type="Gene3D" id="3.20.20.150">
    <property type="entry name" value="Divalent-metal-dependent TIM barrel enzymes"/>
    <property type="match status" value="1"/>
</dbReference>
<organism evidence="2 3">
    <name type="scientific">Flectobacillus roseus</name>
    <dbReference type="NCBI Taxonomy" id="502259"/>
    <lineage>
        <taxon>Bacteria</taxon>
        <taxon>Pseudomonadati</taxon>
        <taxon>Bacteroidota</taxon>
        <taxon>Cytophagia</taxon>
        <taxon>Cytophagales</taxon>
        <taxon>Flectobacillaceae</taxon>
        <taxon>Flectobacillus</taxon>
    </lineage>
</organism>
<dbReference type="GO" id="GO:0016853">
    <property type="term" value="F:isomerase activity"/>
    <property type="evidence" value="ECO:0007669"/>
    <property type="project" value="UniProtKB-KW"/>
</dbReference>
<dbReference type="InterPro" id="IPR013022">
    <property type="entry name" value="Xyl_isomerase-like_TIM-brl"/>
</dbReference>
<accession>A0ABT6Y9H8</accession>
<dbReference type="SUPFAM" id="SSF51658">
    <property type="entry name" value="Xylose isomerase-like"/>
    <property type="match status" value="1"/>
</dbReference>
<dbReference type="NCBIfam" id="TIGR01409">
    <property type="entry name" value="TAT_signal_seq"/>
    <property type="match status" value="1"/>
</dbReference>
<dbReference type="InterPro" id="IPR036237">
    <property type="entry name" value="Xyl_isomerase-like_sf"/>
</dbReference>